<dbReference type="AlphaFoldDB" id="A0A813H8P5"/>
<dbReference type="OrthoDB" id="265717at2759"/>
<dbReference type="InterPro" id="IPR001214">
    <property type="entry name" value="SET_dom"/>
</dbReference>
<evidence type="ECO:0000313" key="2">
    <source>
        <dbReference type="EMBL" id="CAE8634223.1"/>
    </source>
</evidence>
<feature type="non-terminal residue" evidence="2">
    <location>
        <position position="1"/>
    </location>
</feature>
<dbReference type="SUPFAM" id="SSF82199">
    <property type="entry name" value="SET domain"/>
    <property type="match status" value="1"/>
</dbReference>
<sequence length="377" mass="39620">EKVSGPLGRCLVAVRNCKRGECILSESPLVAAAPCPSSLELISLAEKLSGAGGPSAAYRGAEMRWDTHGANSLLAFLEACQQLAAPAHAMLLGGFDRSLDPASPLSQLVEATAEVLDAAGSFRSGTPALSRADIARLCAVKAVNCHAMGRRGGAALFPTLSRLAHSCTPNCVYVPRLCPATAQEVGWLIAARPLLPGEVLSISYLPQALSFKPRAERGAVIFAKRGFHCACLTCLGPERWRPVECACGRSDGCTALETNGAWLGQRCGADQTTCGLFAARLEQFEDAEQHWAAVSEELQARPLVLLEGQSDSDVESSGDGVRGGLLNGRCHSHGQRRWGRTLQRVRASRSVLTTAGPGGSRDAAGAFCGTLAHRAPL</sequence>
<dbReference type="OMA" id="DTHGANS"/>
<organism evidence="2 3">
    <name type="scientific">Polarella glacialis</name>
    <name type="common">Dinoflagellate</name>
    <dbReference type="NCBI Taxonomy" id="89957"/>
    <lineage>
        <taxon>Eukaryota</taxon>
        <taxon>Sar</taxon>
        <taxon>Alveolata</taxon>
        <taxon>Dinophyceae</taxon>
        <taxon>Suessiales</taxon>
        <taxon>Suessiaceae</taxon>
        <taxon>Polarella</taxon>
    </lineage>
</organism>
<dbReference type="Proteomes" id="UP000654075">
    <property type="component" value="Unassembled WGS sequence"/>
</dbReference>
<protein>
    <recommendedName>
        <fullName evidence="1">SET domain-containing protein</fullName>
    </recommendedName>
</protein>
<dbReference type="InterPro" id="IPR050869">
    <property type="entry name" value="H3K4_H4K5_MeTrfase"/>
</dbReference>
<dbReference type="EMBL" id="CAJNNV010030940">
    <property type="protein sequence ID" value="CAE8634223.1"/>
    <property type="molecule type" value="Genomic_DNA"/>
</dbReference>
<comment type="caution">
    <text evidence="2">The sequence shown here is derived from an EMBL/GenBank/DDBJ whole genome shotgun (WGS) entry which is preliminary data.</text>
</comment>
<dbReference type="CDD" id="cd20071">
    <property type="entry name" value="SET_SMYD"/>
    <property type="match status" value="1"/>
</dbReference>
<dbReference type="PANTHER" id="PTHR12197:SF251">
    <property type="entry name" value="EG:BACR7C10.4 PROTEIN"/>
    <property type="match status" value="1"/>
</dbReference>
<dbReference type="InterPro" id="IPR046341">
    <property type="entry name" value="SET_dom_sf"/>
</dbReference>
<dbReference type="GO" id="GO:0005634">
    <property type="term" value="C:nucleus"/>
    <property type="evidence" value="ECO:0007669"/>
    <property type="project" value="TreeGrafter"/>
</dbReference>
<evidence type="ECO:0000313" key="3">
    <source>
        <dbReference type="Proteomes" id="UP000654075"/>
    </source>
</evidence>
<feature type="domain" description="SET" evidence="1">
    <location>
        <begin position="8"/>
        <end position="204"/>
    </location>
</feature>
<reference evidence="2" key="1">
    <citation type="submission" date="2021-02" db="EMBL/GenBank/DDBJ databases">
        <authorList>
            <person name="Dougan E. K."/>
            <person name="Rhodes N."/>
            <person name="Thang M."/>
            <person name="Chan C."/>
        </authorList>
    </citation>
    <scope>NUCLEOTIDE SEQUENCE</scope>
</reference>
<keyword evidence="3" id="KW-1185">Reference proteome</keyword>
<name>A0A813H8P5_POLGL</name>
<gene>
    <name evidence="2" type="ORF">PGLA1383_LOCUS49874</name>
</gene>
<dbReference type="Pfam" id="PF00856">
    <property type="entry name" value="SET"/>
    <property type="match status" value="1"/>
</dbReference>
<proteinExistence type="predicted"/>
<accession>A0A813H8P5</accession>
<dbReference type="PANTHER" id="PTHR12197">
    <property type="entry name" value="HISTONE-LYSINE N-METHYLTRANSFERASE SMYD"/>
    <property type="match status" value="1"/>
</dbReference>
<dbReference type="Gene3D" id="2.170.270.10">
    <property type="entry name" value="SET domain"/>
    <property type="match status" value="1"/>
</dbReference>
<evidence type="ECO:0000259" key="1">
    <source>
        <dbReference type="Pfam" id="PF00856"/>
    </source>
</evidence>